<comment type="catalytic activity">
    <reaction evidence="1">
        <text>ATP + protein L-histidine = ADP + protein N-phospho-L-histidine.</text>
        <dbReference type="EC" id="2.7.13.3"/>
    </reaction>
</comment>
<dbReference type="Proteomes" id="UP001366060">
    <property type="component" value="Unassembled WGS sequence"/>
</dbReference>
<dbReference type="SUPFAM" id="SSF55874">
    <property type="entry name" value="ATPase domain of HSP90 chaperone/DNA topoisomerase II/histidine kinase"/>
    <property type="match status" value="1"/>
</dbReference>
<dbReference type="CDD" id="cd00082">
    <property type="entry name" value="HisKA"/>
    <property type="match status" value="1"/>
</dbReference>
<evidence type="ECO:0000256" key="1">
    <source>
        <dbReference type="ARBA" id="ARBA00000085"/>
    </source>
</evidence>
<keyword evidence="3" id="KW-0597">Phosphoprotein</keyword>
<organism evidence="9 10">
    <name type="scientific">Psychromonas arctica</name>
    <dbReference type="NCBI Taxonomy" id="168275"/>
    <lineage>
        <taxon>Bacteria</taxon>
        <taxon>Pseudomonadati</taxon>
        <taxon>Pseudomonadota</taxon>
        <taxon>Gammaproteobacteria</taxon>
        <taxon>Alteromonadales</taxon>
        <taxon>Psychromonadaceae</taxon>
        <taxon>Psychromonas</taxon>
    </lineage>
</organism>
<dbReference type="PROSITE" id="PS50109">
    <property type="entry name" value="HIS_KIN"/>
    <property type="match status" value="1"/>
</dbReference>
<dbReference type="PANTHER" id="PTHR45453:SF1">
    <property type="entry name" value="PHOSPHATE REGULON SENSOR PROTEIN PHOR"/>
    <property type="match status" value="1"/>
</dbReference>
<evidence type="ECO:0000256" key="7">
    <source>
        <dbReference type="SAM" id="Phobius"/>
    </source>
</evidence>
<dbReference type="GO" id="GO:0016301">
    <property type="term" value="F:kinase activity"/>
    <property type="evidence" value="ECO:0007669"/>
    <property type="project" value="UniProtKB-KW"/>
</dbReference>
<dbReference type="InterPro" id="IPR036097">
    <property type="entry name" value="HisK_dim/P_sf"/>
</dbReference>
<dbReference type="Gene3D" id="1.10.287.130">
    <property type="match status" value="1"/>
</dbReference>
<name>A0ABU9H909_9GAMM</name>
<dbReference type="RefSeq" id="WP_341626817.1">
    <property type="nucleotide sequence ID" value="NZ_JBAKBA010000004.1"/>
</dbReference>
<evidence type="ECO:0000313" key="9">
    <source>
        <dbReference type="EMBL" id="MEL0658101.1"/>
    </source>
</evidence>
<keyword evidence="4" id="KW-0808">Transferase</keyword>
<keyword evidence="7" id="KW-0472">Membrane</keyword>
<dbReference type="PANTHER" id="PTHR45453">
    <property type="entry name" value="PHOSPHATE REGULON SENSOR PROTEIN PHOR"/>
    <property type="match status" value="1"/>
</dbReference>
<keyword evidence="10" id="KW-1185">Reference proteome</keyword>
<reference evidence="9 10" key="1">
    <citation type="submission" date="2024-02" db="EMBL/GenBank/DDBJ databases">
        <title>Bacteria isolated from the canopy kelp, Nereocystis luetkeana.</title>
        <authorList>
            <person name="Pfister C.A."/>
            <person name="Younker I.T."/>
            <person name="Light S.H."/>
        </authorList>
    </citation>
    <scope>NUCLEOTIDE SEQUENCE [LARGE SCALE GENOMIC DNA]</scope>
    <source>
        <strain evidence="9 10">TI.2.07</strain>
    </source>
</reference>
<evidence type="ECO:0000256" key="3">
    <source>
        <dbReference type="ARBA" id="ARBA00022553"/>
    </source>
</evidence>
<sequence>MKSIKKDIVRAITIIPAIILFTIFIAIDIVLDDWVNDKFDESLITKSNYLKTLIEVYPKGVEFDFSDQFMPEFVDAKSTQYFQLWVDGKPFERSKSLAEYPEEQLAKQDLTINTFKIINVELPDGRTGRSIMSYFHPQVPSRLRGEVAPFQHTAFFTVTVSDEDLSWALLALDIVFWLVFITFIIGMRYLVISQIDKGLKPLLLLNDEIAHLKVDKSTSSLRKLTDEHIEIAPIRAELLRFIELSQQTLQEEQRLSADIAHELKTPIAEIISLSELHIQYPNDHRIADSYSQDMLSIAQRMKHIVNNLMMLNQSDEYLLKRQNENVELSEEINEILSFIQSDHTNANERIKIKNSLSKTIVNLDIISFNIIMTNLINNALFHSPEHSDINLEITKNAQGRIYIILQNRLTNLISEAQLNKIFKPLYQVDSSRTKNEHYGLGLAIVEKLCLINSYEIKATLPTPDIIKFRLTLNKIELS</sequence>
<proteinExistence type="predicted"/>
<feature type="transmembrane region" description="Helical" evidence="7">
    <location>
        <begin position="12"/>
        <end position="31"/>
    </location>
</feature>
<dbReference type="InterPro" id="IPR005467">
    <property type="entry name" value="His_kinase_dom"/>
</dbReference>
<keyword evidence="7" id="KW-0812">Transmembrane</keyword>
<evidence type="ECO:0000256" key="2">
    <source>
        <dbReference type="ARBA" id="ARBA00012438"/>
    </source>
</evidence>
<dbReference type="SUPFAM" id="SSF47384">
    <property type="entry name" value="Homodimeric domain of signal transducing histidine kinase"/>
    <property type="match status" value="1"/>
</dbReference>
<dbReference type="InterPro" id="IPR003661">
    <property type="entry name" value="HisK_dim/P_dom"/>
</dbReference>
<feature type="transmembrane region" description="Helical" evidence="7">
    <location>
        <begin position="165"/>
        <end position="191"/>
    </location>
</feature>
<protein>
    <recommendedName>
        <fullName evidence="2">histidine kinase</fullName>
        <ecNumber evidence="2">2.7.13.3</ecNumber>
    </recommendedName>
</protein>
<feature type="domain" description="Histidine kinase" evidence="8">
    <location>
        <begin position="258"/>
        <end position="448"/>
    </location>
</feature>
<dbReference type="InterPro" id="IPR036890">
    <property type="entry name" value="HATPase_C_sf"/>
</dbReference>
<evidence type="ECO:0000256" key="5">
    <source>
        <dbReference type="ARBA" id="ARBA00022777"/>
    </source>
</evidence>
<dbReference type="InterPro" id="IPR050351">
    <property type="entry name" value="BphY/WalK/GraS-like"/>
</dbReference>
<evidence type="ECO:0000259" key="8">
    <source>
        <dbReference type="PROSITE" id="PS50109"/>
    </source>
</evidence>
<dbReference type="EMBL" id="JBAKBA010000004">
    <property type="protein sequence ID" value="MEL0658101.1"/>
    <property type="molecule type" value="Genomic_DNA"/>
</dbReference>
<comment type="caution">
    <text evidence="9">The sequence shown here is derived from an EMBL/GenBank/DDBJ whole genome shotgun (WGS) entry which is preliminary data.</text>
</comment>
<dbReference type="SMART" id="SM00387">
    <property type="entry name" value="HATPase_c"/>
    <property type="match status" value="1"/>
</dbReference>
<evidence type="ECO:0000313" key="10">
    <source>
        <dbReference type="Proteomes" id="UP001366060"/>
    </source>
</evidence>
<keyword evidence="5 9" id="KW-0418">Kinase</keyword>
<dbReference type="Pfam" id="PF02518">
    <property type="entry name" value="HATPase_c"/>
    <property type="match status" value="1"/>
</dbReference>
<dbReference type="InterPro" id="IPR003594">
    <property type="entry name" value="HATPase_dom"/>
</dbReference>
<dbReference type="Gene3D" id="3.30.565.10">
    <property type="entry name" value="Histidine kinase-like ATPase, C-terminal domain"/>
    <property type="match status" value="1"/>
</dbReference>
<evidence type="ECO:0000256" key="4">
    <source>
        <dbReference type="ARBA" id="ARBA00022679"/>
    </source>
</evidence>
<dbReference type="SMART" id="SM00388">
    <property type="entry name" value="HisKA"/>
    <property type="match status" value="1"/>
</dbReference>
<evidence type="ECO:0000256" key="6">
    <source>
        <dbReference type="ARBA" id="ARBA00023012"/>
    </source>
</evidence>
<keyword evidence="6" id="KW-0902">Two-component regulatory system</keyword>
<gene>
    <name evidence="9" type="ORF">V6255_03015</name>
</gene>
<accession>A0ABU9H909</accession>
<keyword evidence="7" id="KW-1133">Transmembrane helix</keyword>
<dbReference type="EC" id="2.7.13.3" evidence="2"/>
<dbReference type="Pfam" id="PF00512">
    <property type="entry name" value="HisKA"/>
    <property type="match status" value="1"/>
</dbReference>